<dbReference type="InterPro" id="IPR050109">
    <property type="entry name" value="HTH-type_TetR-like_transc_reg"/>
</dbReference>
<evidence type="ECO:0000256" key="3">
    <source>
        <dbReference type="ARBA" id="ARBA00023163"/>
    </source>
</evidence>
<dbReference type="SUPFAM" id="SSF46689">
    <property type="entry name" value="Homeodomain-like"/>
    <property type="match status" value="1"/>
</dbReference>
<dbReference type="EMBL" id="JAMSHT010000001">
    <property type="protein sequence ID" value="MCM8556767.1"/>
    <property type="molecule type" value="Genomic_DNA"/>
</dbReference>
<keyword evidence="7" id="KW-1185">Reference proteome</keyword>
<dbReference type="InterPro" id="IPR001647">
    <property type="entry name" value="HTH_TetR"/>
</dbReference>
<accession>A0A9X2J416</accession>
<name>A0A9X2J416_9SPHN</name>
<protein>
    <submittedName>
        <fullName evidence="6">TetR/AcrR family transcriptional regulator</fullName>
    </submittedName>
</protein>
<evidence type="ECO:0000256" key="1">
    <source>
        <dbReference type="ARBA" id="ARBA00023015"/>
    </source>
</evidence>
<evidence type="ECO:0000313" key="6">
    <source>
        <dbReference type="EMBL" id="MCM8556767.1"/>
    </source>
</evidence>
<organism evidence="6 7">
    <name type="scientific">Sphingomicrobium sediminis</name>
    <dbReference type="NCBI Taxonomy" id="2950949"/>
    <lineage>
        <taxon>Bacteria</taxon>
        <taxon>Pseudomonadati</taxon>
        <taxon>Pseudomonadota</taxon>
        <taxon>Alphaproteobacteria</taxon>
        <taxon>Sphingomonadales</taxon>
        <taxon>Sphingomonadaceae</taxon>
        <taxon>Sphingomicrobium</taxon>
    </lineage>
</organism>
<reference evidence="6" key="1">
    <citation type="submission" date="2022-06" db="EMBL/GenBank/DDBJ databases">
        <title>Sphingomicrobium sedimins sp. nov., a marine bacterium isolated from tidal flat.</title>
        <authorList>
            <person name="Kim C.-H."/>
            <person name="Yoo Y."/>
            <person name="Kim J.-J."/>
        </authorList>
    </citation>
    <scope>NUCLEOTIDE SEQUENCE</scope>
    <source>
        <strain evidence="6">GRR-S6-50</strain>
    </source>
</reference>
<dbReference type="RefSeq" id="WP_252112247.1">
    <property type="nucleotide sequence ID" value="NZ_JAMSHT010000001.1"/>
</dbReference>
<keyword evidence="1" id="KW-0805">Transcription regulation</keyword>
<comment type="caution">
    <text evidence="6">The sequence shown here is derived from an EMBL/GenBank/DDBJ whole genome shotgun (WGS) entry which is preliminary data.</text>
</comment>
<dbReference type="Pfam" id="PF00440">
    <property type="entry name" value="TetR_N"/>
    <property type="match status" value="1"/>
</dbReference>
<feature type="domain" description="HTH tetR-type" evidence="5">
    <location>
        <begin position="11"/>
        <end position="71"/>
    </location>
</feature>
<dbReference type="InterPro" id="IPR041674">
    <property type="entry name" value="TetR_C_22"/>
</dbReference>
<dbReference type="GO" id="GO:0000976">
    <property type="term" value="F:transcription cis-regulatory region binding"/>
    <property type="evidence" value="ECO:0007669"/>
    <property type="project" value="TreeGrafter"/>
</dbReference>
<keyword evidence="3" id="KW-0804">Transcription</keyword>
<feature type="DNA-binding region" description="H-T-H motif" evidence="4">
    <location>
        <begin position="34"/>
        <end position="53"/>
    </location>
</feature>
<dbReference type="Proteomes" id="UP001155128">
    <property type="component" value="Unassembled WGS sequence"/>
</dbReference>
<dbReference type="Pfam" id="PF17928">
    <property type="entry name" value="TetR_C_22"/>
    <property type="match status" value="1"/>
</dbReference>
<sequence>MRKQPVQERSQKRLAELMATAERLIIEQGVADFSVRAVLRETGTSMAAYYEFFPTKAALLRSLVEKYGDQLNKVIARALIDRRQDTPEQRIDAGLDAIFAFYVDNPIALRLWPAIHYDNALSELDRRDTERNADLLLAFLEDIDASDQSRETARWMVMSSCTIMRHAARLDPPAREQLIEKQRMALKALVGITRP</sequence>
<evidence type="ECO:0000256" key="2">
    <source>
        <dbReference type="ARBA" id="ARBA00023125"/>
    </source>
</evidence>
<dbReference type="InterPro" id="IPR009057">
    <property type="entry name" value="Homeodomain-like_sf"/>
</dbReference>
<gene>
    <name evidence="6" type="ORF">NDO55_02910</name>
</gene>
<dbReference type="PROSITE" id="PS50977">
    <property type="entry name" value="HTH_TETR_2"/>
    <property type="match status" value="1"/>
</dbReference>
<dbReference type="AlphaFoldDB" id="A0A9X2J416"/>
<keyword evidence="2 4" id="KW-0238">DNA-binding</keyword>
<evidence type="ECO:0000259" key="5">
    <source>
        <dbReference type="PROSITE" id="PS50977"/>
    </source>
</evidence>
<dbReference type="PANTHER" id="PTHR30055:SF234">
    <property type="entry name" value="HTH-TYPE TRANSCRIPTIONAL REGULATOR BETI"/>
    <property type="match status" value="1"/>
</dbReference>
<evidence type="ECO:0000256" key="4">
    <source>
        <dbReference type="PROSITE-ProRule" id="PRU00335"/>
    </source>
</evidence>
<dbReference type="Gene3D" id="1.10.357.10">
    <property type="entry name" value="Tetracycline Repressor, domain 2"/>
    <property type="match status" value="1"/>
</dbReference>
<dbReference type="PANTHER" id="PTHR30055">
    <property type="entry name" value="HTH-TYPE TRANSCRIPTIONAL REGULATOR RUTR"/>
    <property type="match status" value="1"/>
</dbReference>
<evidence type="ECO:0000313" key="7">
    <source>
        <dbReference type="Proteomes" id="UP001155128"/>
    </source>
</evidence>
<dbReference type="GO" id="GO:0003700">
    <property type="term" value="F:DNA-binding transcription factor activity"/>
    <property type="evidence" value="ECO:0007669"/>
    <property type="project" value="TreeGrafter"/>
</dbReference>
<proteinExistence type="predicted"/>